<dbReference type="RefSeq" id="WP_038694236.1">
    <property type="nucleotide sequence ID" value="NZ_CP009286.1"/>
</dbReference>
<dbReference type="Gene3D" id="1.10.260.40">
    <property type="entry name" value="lambda repressor-like DNA-binding domains"/>
    <property type="match status" value="1"/>
</dbReference>
<dbReference type="KEGG" id="pste:PSTEL_06550"/>
<accession>A0A089LPM0</accession>
<dbReference type="AlphaFoldDB" id="A0A089LPM0"/>
<dbReference type="STRING" id="169760.PSTEL_06550"/>
<dbReference type="Proteomes" id="UP000029507">
    <property type="component" value="Chromosome"/>
</dbReference>
<evidence type="ECO:0008006" key="3">
    <source>
        <dbReference type="Google" id="ProtNLM"/>
    </source>
</evidence>
<sequence length="121" mass="13772">MNIVFFEQRKVIARNLLSFIRLKGYSKKSFSILTGISRPTIDQILKAESPNPTTFNAQIAKINETFNLPADYFITTQEVTSQSLPLTYAYSDHGIGEERSEQVKDLLEGLDNVLDIYSMYV</sequence>
<dbReference type="HOGENOM" id="CLU_163208_0_0_9"/>
<protein>
    <recommendedName>
        <fullName evidence="3">HTH cro/C1-type domain-containing protein</fullName>
    </recommendedName>
</protein>
<evidence type="ECO:0000313" key="1">
    <source>
        <dbReference type="EMBL" id="AIQ62812.1"/>
    </source>
</evidence>
<dbReference type="SUPFAM" id="SSF47413">
    <property type="entry name" value="lambda repressor-like DNA-binding domains"/>
    <property type="match status" value="1"/>
</dbReference>
<proteinExistence type="predicted"/>
<gene>
    <name evidence="1" type="ORF">PSTEL_06550</name>
</gene>
<evidence type="ECO:0000313" key="2">
    <source>
        <dbReference type="Proteomes" id="UP000029507"/>
    </source>
</evidence>
<reference evidence="1 2" key="1">
    <citation type="submission" date="2014-08" db="EMBL/GenBank/DDBJ databases">
        <title>Comparative genomics of the Paenibacillus odorifer group.</title>
        <authorList>
            <person name="den Bakker H.C."/>
            <person name="Tsai Y.-C."/>
            <person name="Martin N."/>
            <person name="Korlach J."/>
            <person name="Wiedmann M."/>
        </authorList>
    </citation>
    <scope>NUCLEOTIDE SEQUENCE [LARGE SCALE GENOMIC DNA]</scope>
    <source>
        <strain evidence="1 2">DSM 14472</strain>
    </source>
</reference>
<organism evidence="1 2">
    <name type="scientific">Paenibacillus stellifer</name>
    <dbReference type="NCBI Taxonomy" id="169760"/>
    <lineage>
        <taxon>Bacteria</taxon>
        <taxon>Bacillati</taxon>
        <taxon>Bacillota</taxon>
        <taxon>Bacilli</taxon>
        <taxon>Bacillales</taxon>
        <taxon>Paenibacillaceae</taxon>
        <taxon>Paenibacillus</taxon>
    </lineage>
</organism>
<dbReference type="InterPro" id="IPR010982">
    <property type="entry name" value="Lambda_DNA-bd_dom_sf"/>
</dbReference>
<dbReference type="GO" id="GO:0003677">
    <property type="term" value="F:DNA binding"/>
    <property type="evidence" value="ECO:0007669"/>
    <property type="project" value="InterPro"/>
</dbReference>
<keyword evidence="2" id="KW-1185">Reference proteome</keyword>
<dbReference type="OrthoDB" id="1048983at2"/>
<dbReference type="EMBL" id="CP009286">
    <property type="protein sequence ID" value="AIQ62812.1"/>
    <property type="molecule type" value="Genomic_DNA"/>
</dbReference>
<name>A0A089LPM0_9BACL</name>